<dbReference type="InterPro" id="IPR006311">
    <property type="entry name" value="TAT_signal"/>
</dbReference>
<dbReference type="GeneID" id="37288103"/>
<dbReference type="Gene3D" id="2.60.40.1120">
    <property type="entry name" value="Carboxypeptidase-like, regulatory domain"/>
    <property type="match status" value="1"/>
</dbReference>
<dbReference type="Pfam" id="PF13360">
    <property type="entry name" value="PQQ_2"/>
    <property type="match status" value="2"/>
</dbReference>
<gene>
    <name evidence="3" type="ORF">DU484_13955</name>
</gene>
<dbReference type="Pfam" id="PF13620">
    <property type="entry name" value="CarboxypepD_reg"/>
    <property type="match status" value="1"/>
</dbReference>
<proteinExistence type="predicted"/>
<reference evidence="3 4" key="1">
    <citation type="submission" date="2018-07" db="EMBL/GenBank/DDBJ databases">
        <title>Genome sequences of Haloplanus sp. CBA1112.</title>
        <authorList>
            <person name="Kim Y.B."/>
            <person name="Roh S.W."/>
        </authorList>
    </citation>
    <scope>NUCLEOTIDE SEQUENCE [LARGE SCALE GENOMIC DNA]</scope>
    <source>
        <strain evidence="3 4">CBA1112</strain>
    </source>
</reference>
<evidence type="ECO:0000313" key="4">
    <source>
        <dbReference type="Proteomes" id="UP000252985"/>
    </source>
</evidence>
<dbReference type="InterPro" id="IPR011047">
    <property type="entry name" value="Quinoprotein_ADH-like_sf"/>
</dbReference>
<name>A0A345EF87_9EURY</name>
<protein>
    <recommendedName>
        <fullName evidence="2">Pyrrolo-quinoline quinone repeat domain-containing protein</fullName>
    </recommendedName>
</protein>
<accession>A0A345EF87</accession>
<dbReference type="InterPro" id="IPR008969">
    <property type="entry name" value="CarboxyPept-like_regulatory"/>
</dbReference>
<dbReference type="AlphaFoldDB" id="A0A345EF87"/>
<dbReference type="InterPro" id="IPR015943">
    <property type="entry name" value="WD40/YVTN_repeat-like_dom_sf"/>
</dbReference>
<evidence type="ECO:0000259" key="2">
    <source>
        <dbReference type="Pfam" id="PF13360"/>
    </source>
</evidence>
<dbReference type="PANTHER" id="PTHR34512">
    <property type="entry name" value="CELL SURFACE PROTEIN"/>
    <property type="match status" value="1"/>
</dbReference>
<dbReference type="SUPFAM" id="SSF50998">
    <property type="entry name" value="Quinoprotein alcohol dehydrogenase-like"/>
    <property type="match status" value="1"/>
</dbReference>
<dbReference type="PANTHER" id="PTHR34512:SF30">
    <property type="entry name" value="OUTER MEMBRANE PROTEIN ASSEMBLY FACTOR BAMB"/>
    <property type="match status" value="1"/>
</dbReference>
<dbReference type="KEGG" id="haq:DU484_13955"/>
<dbReference type="RefSeq" id="WP_114606246.1">
    <property type="nucleotide sequence ID" value="NZ_CP031148.1"/>
</dbReference>
<feature type="domain" description="Pyrrolo-quinoline quinone repeat" evidence="2">
    <location>
        <begin position="58"/>
        <end position="242"/>
    </location>
</feature>
<dbReference type="InterPro" id="IPR002372">
    <property type="entry name" value="PQQ_rpt_dom"/>
</dbReference>
<dbReference type="Gene3D" id="2.130.10.10">
    <property type="entry name" value="YVTN repeat-like/Quinoprotein amine dehydrogenase"/>
    <property type="match status" value="2"/>
</dbReference>
<sequence>MQELDRRTLLQTGVMGVTAGIGLSGIAGRGQATGTSPDKAPAYTTETSAISLPDPVTEPLWTKQFDGDTYARYAYGGEAVYVRVSPQNDIDSTQLLAINAETGEVRWQRDFSSEFIDIRPFEDNVLVQQGSTITAYDPPSGSQQWTIEYPSEGEHRRLTTSLVREKTFLVTSEEEGITDNQLLGVDQSTGEIIWNKTISLPGAHQEATLPFSPNEYVMFATADGHRILDLDARTGEVFGTYTIPVAEPIASSDSLIVSLREYPENYTLVNSSSYTGSSSTEVVRVFESFDSDPVLTLSGPRIPQIDGRRGDLKYGIIDEGQFRAVAVPSGETLWTQSIDTDINHQIGGWVNGLFYHLTNTPASAGYTAKLAARQISTGQVEWSRTIYENMQTEDSRPPYINLRSYSDPVIVGRANGDFLALDAATGTVEEWAISLTTEGDNYDLYRANQDGFVMTTTDTYAPESTSLSMFPAPDSDSSSDSPSDGSDSPTESPSEGNLSLSLSPSSVTSGTTTDVGVTVTDSATGDAVVDATVSLSALGLSATTDLNGEATLSINTNDPDEYTISVSKDGYADTTTTLTVEDSESSDASFQDVLGTIGDYNSGNASFQDVLQAIADYNANN</sequence>
<dbReference type="SUPFAM" id="SSF49464">
    <property type="entry name" value="Carboxypeptidase regulatory domain-like"/>
    <property type="match status" value="1"/>
</dbReference>
<feature type="compositionally biased region" description="Low complexity" evidence="1">
    <location>
        <begin position="471"/>
        <end position="513"/>
    </location>
</feature>
<evidence type="ECO:0000313" key="3">
    <source>
        <dbReference type="EMBL" id="AXG10859.1"/>
    </source>
</evidence>
<feature type="domain" description="Pyrrolo-quinoline quinone repeat" evidence="2">
    <location>
        <begin position="320"/>
        <end position="428"/>
    </location>
</feature>
<dbReference type="PROSITE" id="PS51318">
    <property type="entry name" value="TAT"/>
    <property type="match status" value="1"/>
</dbReference>
<feature type="region of interest" description="Disordered" evidence="1">
    <location>
        <begin position="463"/>
        <end position="513"/>
    </location>
</feature>
<evidence type="ECO:0000256" key="1">
    <source>
        <dbReference type="SAM" id="MobiDB-lite"/>
    </source>
</evidence>
<dbReference type="Proteomes" id="UP000252985">
    <property type="component" value="Chromosome"/>
</dbReference>
<organism evidence="3 4">
    <name type="scientific">Haloplanus rubicundus</name>
    <dbReference type="NCBI Taxonomy" id="1547898"/>
    <lineage>
        <taxon>Archaea</taxon>
        <taxon>Methanobacteriati</taxon>
        <taxon>Methanobacteriota</taxon>
        <taxon>Stenosarchaea group</taxon>
        <taxon>Halobacteria</taxon>
        <taxon>Halobacteriales</taxon>
        <taxon>Haloferacaceae</taxon>
        <taxon>Haloplanus</taxon>
    </lineage>
</organism>
<dbReference type="EMBL" id="CP031148">
    <property type="protein sequence ID" value="AXG10859.1"/>
    <property type="molecule type" value="Genomic_DNA"/>
</dbReference>